<dbReference type="InterPro" id="IPR010809">
    <property type="entry name" value="FliD_C"/>
</dbReference>
<dbReference type="InterPro" id="IPR040026">
    <property type="entry name" value="FliD"/>
</dbReference>
<comment type="similarity">
    <text evidence="1 5">Belongs to the FliD family.</text>
</comment>
<keyword evidence="8" id="KW-0282">Flagellum</keyword>
<evidence type="ECO:0000259" key="7">
    <source>
        <dbReference type="Pfam" id="PF07195"/>
    </source>
</evidence>
<feature type="domain" description="Flagellar hook-associated protein 2 N-terminal" evidence="6">
    <location>
        <begin position="10"/>
        <end position="107"/>
    </location>
</feature>
<evidence type="ECO:0000256" key="1">
    <source>
        <dbReference type="ARBA" id="ARBA00009764"/>
    </source>
</evidence>
<gene>
    <name evidence="8" type="primary">fliD</name>
    <name evidence="8" type="ORF">L0M14_27270</name>
</gene>
<evidence type="ECO:0000313" key="9">
    <source>
        <dbReference type="Proteomes" id="UP001649230"/>
    </source>
</evidence>
<evidence type="ECO:0000313" key="8">
    <source>
        <dbReference type="EMBL" id="UJF33194.1"/>
    </source>
</evidence>
<feature type="domain" description="Flagellar hook-associated protein 2 C-terminal" evidence="7">
    <location>
        <begin position="232"/>
        <end position="511"/>
    </location>
</feature>
<dbReference type="PANTHER" id="PTHR30288">
    <property type="entry name" value="FLAGELLAR CAP/ASSEMBLY PROTEIN FLID"/>
    <property type="match status" value="1"/>
</dbReference>
<sequence length="521" mass="56653">MTTRITGAVSGLDTDSLVKSEMQPLQTKLDTLNQTKQTVTWQRDAYKEMNAKILDFRNNKLTTFKTDTVLRARKAEVTGDTDAVKVTTNGGAATGSMTIKAMQLATGAALKSSNSIVKSGSTLDTKSTLTSQQAKLQGGSSMQSTYTFSVNGTSITVDTAKDSLSDVISRINKQTNVTAYYDSGTGNMSFTSKDAGDTSKVEITNDSKDFFKNILQTDTSTDTATNTQYSKGQNAIVEINGIKTTRTSNTFTENGINVTLNKVSELTDSTQAGSTDPQYYQASTITVTPDSDSIVSAIKDFVTQYNDVLKTLEDKVDETRYRDYKPLTSDQQEAMNETQINQWNEKAMSGLLRNDSILTSAVNKMRNAASSIVGTGSKYNTLASIGITAGDYTEKGKLYVDEDKLKAAIEANPDSVADIFSQKASSTSTNVTDNGFATRMYDDLYNTMKDLSTRAGTSAFSASTLKSDSTLGKQLSNLETQIDDQEDKMNDYEDRLYLKYSRMESALSTLQSQSSALTSLK</sequence>
<organism evidence="8 9">
    <name type="scientific">Paenibacillus hexagrammi</name>
    <dbReference type="NCBI Taxonomy" id="2908839"/>
    <lineage>
        <taxon>Bacteria</taxon>
        <taxon>Bacillati</taxon>
        <taxon>Bacillota</taxon>
        <taxon>Bacilli</taxon>
        <taxon>Bacillales</taxon>
        <taxon>Paenibacillaceae</taxon>
        <taxon>Paenibacillus</taxon>
    </lineage>
</organism>
<keyword evidence="3" id="KW-0175">Coiled coil</keyword>
<keyword evidence="9" id="KW-1185">Reference proteome</keyword>
<protein>
    <recommendedName>
        <fullName evidence="5">Flagellar hook-associated protein 2</fullName>
        <shortName evidence="5">HAP2</shortName>
    </recommendedName>
    <alternativeName>
        <fullName evidence="5">Flagellar cap protein</fullName>
    </alternativeName>
</protein>
<evidence type="ECO:0000256" key="5">
    <source>
        <dbReference type="RuleBase" id="RU362066"/>
    </source>
</evidence>
<comment type="subunit">
    <text evidence="2 5">Homopentamer.</text>
</comment>
<evidence type="ECO:0000256" key="4">
    <source>
        <dbReference type="ARBA" id="ARBA00023143"/>
    </source>
</evidence>
<evidence type="ECO:0000256" key="3">
    <source>
        <dbReference type="ARBA" id="ARBA00023054"/>
    </source>
</evidence>
<keyword evidence="8" id="KW-0966">Cell projection</keyword>
<dbReference type="Pfam" id="PF07195">
    <property type="entry name" value="FliD_C"/>
    <property type="match status" value="1"/>
</dbReference>
<keyword evidence="5" id="KW-0964">Secreted</keyword>
<comment type="subcellular location">
    <subcellularLocation>
        <location evidence="5">Secreted</location>
    </subcellularLocation>
    <subcellularLocation>
        <location evidence="5">Bacterial flagellum</location>
    </subcellularLocation>
</comment>
<dbReference type="PANTHER" id="PTHR30288:SF0">
    <property type="entry name" value="FLAGELLAR HOOK-ASSOCIATED PROTEIN 2"/>
    <property type="match status" value="1"/>
</dbReference>
<accession>A0ABY3SGT1</accession>
<proteinExistence type="inferred from homology"/>
<dbReference type="Proteomes" id="UP001649230">
    <property type="component" value="Chromosome"/>
</dbReference>
<dbReference type="InterPro" id="IPR003481">
    <property type="entry name" value="FliD_N"/>
</dbReference>
<dbReference type="RefSeq" id="WP_235119532.1">
    <property type="nucleotide sequence ID" value="NZ_CP090978.1"/>
</dbReference>
<dbReference type="Pfam" id="PF02465">
    <property type="entry name" value="FliD_N"/>
    <property type="match status" value="1"/>
</dbReference>
<name>A0ABY3SGT1_9BACL</name>
<keyword evidence="4 5" id="KW-0975">Bacterial flagellum</keyword>
<dbReference type="EMBL" id="CP090978">
    <property type="protein sequence ID" value="UJF33194.1"/>
    <property type="molecule type" value="Genomic_DNA"/>
</dbReference>
<comment type="function">
    <text evidence="5">Required for morphogenesis and for the elongation of the flagellar filament by facilitating polymerization of the flagellin monomers at the tip of growing filament. Forms a capping structure, which prevents flagellin subunits (transported through the central channel of the flagellum) from leaking out without polymerization at the distal end.</text>
</comment>
<evidence type="ECO:0000259" key="6">
    <source>
        <dbReference type="Pfam" id="PF02465"/>
    </source>
</evidence>
<keyword evidence="8" id="KW-0969">Cilium</keyword>
<evidence type="ECO:0000256" key="2">
    <source>
        <dbReference type="ARBA" id="ARBA00011255"/>
    </source>
</evidence>
<reference evidence="8 9" key="1">
    <citation type="journal article" date="2024" name="Int. J. Syst. Evol. Microbiol.">
        <title>Paenibacillus hexagrammi sp. nov., a novel bacterium isolated from the gut content of Hexagrammos agrammus.</title>
        <authorList>
            <person name="Jung H.K."/>
            <person name="Kim D.G."/>
            <person name="Zin H."/>
            <person name="Park J."/>
            <person name="Jung H."/>
            <person name="Kim Y.O."/>
            <person name="Kong H.J."/>
            <person name="Kim J.W."/>
            <person name="Kim Y.S."/>
        </authorList>
    </citation>
    <scope>NUCLEOTIDE SEQUENCE [LARGE SCALE GENOMIC DNA]</scope>
    <source>
        <strain evidence="8 9">YPD9-1</strain>
    </source>
</reference>